<dbReference type="Proteomes" id="UP000199589">
    <property type="component" value="Unassembled WGS sequence"/>
</dbReference>
<organism evidence="5 6">
    <name type="scientific">Marinilactibacillus piezotolerans</name>
    <dbReference type="NCBI Taxonomy" id="258723"/>
    <lineage>
        <taxon>Bacteria</taxon>
        <taxon>Bacillati</taxon>
        <taxon>Bacillota</taxon>
        <taxon>Bacilli</taxon>
        <taxon>Lactobacillales</taxon>
        <taxon>Carnobacteriaceae</taxon>
        <taxon>Marinilactibacillus</taxon>
    </lineage>
</organism>
<protein>
    <submittedName>
        <fullName evidence="5">Cell envelope-related function transcriptional attenuator common domain-containing protein</fullName>
    </submittedName>
</protein>
<comment type="similarity">
    <text evidence="1">Belongs to the LytR/CpsA/Psr (LCP) family.</text>
</comment>
<dbReference type="STRING" id="258723.GCA_900169305_02006"/>
<reference evidence="6" key="1">
    <citation type="submission" date="2016-10" db="EMBL/GenBank/DDBJ databases">
        <authorList>
            <person name="Varghese N."/>
            <person name="Submissions S."/>
        </authorList>
    </citation>
    <scope>NUCLEOTIDE SEQUENCE [LARGE SCALE GENOMIC DNA]</scope>
    <source>
        <strain evidence="6">DSM 16108</strain>
    </source>
</reference>
<keyword evidence="6" id="KW-1185">Reference proteome</keyword>
<dbReference type="PANTHER" id="PTHR33392:SF6">
    <property type="entry name" value="POLYISOPRENYL-TEICHOIC ACID--PEPTIDOGLYCAN TEICHOIC ACID TRANSFERASE TAGU"/>
    <property type="match status" value="1"/>
</dbReference>
<evidence type="ECO:0000259" key="4">
    <source>
        <dbReference type="Pfam" id="PF03816"/>
    </source>
</evidence>
<gene>
    <name evidence="5" type="ORF">SAMN04488569_101112</name>
</gene>
<dbReference type="InterPro" id="IPR004474">
    <property type="entry name" value="LytR_CpsA_psr"/>
</dbReference>
<evidence type="ECO:0000256" key="1">
    <source>
        <dbReference type="ARBA" id="ARBA00006068"/>
    </source>
</evidence>
<dbReference type="Gene3D" id="3.40.630.190">
    <property type="entry name" value="LCP protein"/>
    <property type="match status" value="1"/>
</dbReference>
<accession>A0A1I3WYF8</accession>
<evidence type="ECO:0000256" key="2">
    <source>
        <dbReference type="SAM" id="MobiDB-lite"/>
    </source>
</evidence>
<keyword evidence="3" id="KW-0812">Transmembrane</keyword>
<feature type="compositionally biased region" description="Polar residues" evidence="2">
    <location>
        <begin position="346"/>
        <end position="355"/>
    </location>
</feature>
<dbReference type="NCBIfam" id="TIGR00350">
    <property type="entry name" value="lytR_cpsA_psr"/>
    <property type="match status" value="1"/>
</dbReference>
<feature type="transmembrane region" description="Helical" evidence="3">
    <location>
        <begin position="20"/>
        <end position="39"/>
    </location>
</feature>
<dbReference type="OrthoDB" id="27330at2"/>
<dbReference type="Pfam" id="PF03816">
    <property type="entry name" value="LytR_cpsA_psr"/>
    <property type="match status" value="1"/>
</dbReference>
<evidence type="ECO:0000313" key="5">
    <source>
        <dbReference type="EMBL" id="SFK12518.1"/>
    </source>
</evidence>
<dbReference type="InterPro" id="IPR050922">
    <property type="entry name" value="LytR/CpsA/Psr_CW_biosynth"/>
</dbReference>
<dbReference type="PANTHER" id="PTHR33392">
    <property type="entry name" value="POLYISOPRENYL-TEICHOIC ACID--PEPTIDOGLYCAN TEICHOIC ACID TRANSFERASE TAGU"/>
    <property type="match status" value="1"/>
</dbReference>
<name>A0A1I3WYF8_9LACT</name>
<feature type="region of interest" description="Disordered" evidence="2">
    <location>
        <begin position="325"/>
        <end position="366"/>
    </location>
</feature>
<evidence type="ECO:0000313" key="6">
    <source>
        <dbReference type="Proteomes" id="UP000199589"/>
    </source>
</evidence>
<keyword evidence="3" id="KW-1133">Transmembrane helix</keyword>
<feature type="domain" description="Cell envelope-related transcriptional attenuator" evidence="4">
    <location>
        <begin position="88"/>
        <end position="238"/>
    </location>
</feature>
<dbReference type="RefSeq" id="WP_072694216.1">
    <property type="nucleotide sequence ID" value="NZ_FOSJ01000011.1"/>
</dbReference>
<feature type="compositionally biased region" description="Acidic residues" evidence="2">
    <location>
        <begin position="357"/>
        <end position="366"/>
    </location>
</feature>
<dbReference type="AlphaFoldDB" id="A0A1I3WYF8"/>
<feature type="compositionally biased region" description="Acidic residues" evidence="2">
    <location>
        <begin position="330"/>
        <end position="343"/>
    </location>
</feature>
<evidence type="ECO:0000256" key="3">
    <source>
        <dbReference type="SAM" id="Phobius"/>
    </source>
</evidence>
<proteinExistence type="inferred from homology"/>
<keyword evidence="3" id="KW-0472">Membrane</keyword>
<sequence>MRSQKHVKRQKRNKWIKRILFTILVLVFFVTGTVVGYYGSEIIRVLSDVSENTPEELQDTSEQDARLEELHPFSVLLLGLDDADGTRRSDTLIVATINPNEESVKLVSIPRDTMITLPDSDRSEKINALYTIYGVSGTIDYVEEYLDIPISYYATLNFEGLVDLVDAVGGITVDSPLAFTVQDSDENSDAIEIEEGLQTVDGEHALGYARMRKQDPRGDWGRQERQQEVIQTLAEKLMSLDSFVNFAPIMDAVRENLQTNLSGQQIWTIANNYTEAANDVESLEIQGEADYVYFPSYDLDLYVWLPFDESIEEIQSTLREHLELDPSTDSIDEGEVGIDEELENIPSESGDSFSNPLEEEQYEETE</sequence>
<dbReference type="EMBL" id="FOSJ01000011">
    <property type="protein sequence ID" value="SFK12518.1"/>
    <property type="molecule type" value="Genomic_DNA"/>
</dbReference>